<evidence type="ECO:0000313" key="3">
    <source>
        <dbReference type="Proteomes" id="UP001060336"/>
    </source>
</evidence>
<dbReference type="Pfam" id="PF13181">
    <property type="entry name" value="TPR_8"/>
    <property type="match status" value="1"/>
</dbReference>
<keyword evidence="3" id="KW-1185">Reference proteome</keyword>
<accession>A0A9J7AXE2</accession>
<dbReference type="PANTHER" id="PTHR44809:SF1">
    <property type="entry name" value="PROTEIN O-MANNOSYL-TRANSFERASE TMTC1"/>
    <property type="match status" value="1"/>
</dbReference>
<dbReference type="SMART" id="SM00028">
    <property type="entry name" value="TPR"/>
    <property type="match status" value="3"/>
</dbReference>
<keyword evidence="1" id="KW-0802">TPR repeat</keyword>
<feature type="repeat" description="TPR" evidence="1">
    <location>
        <begin position="106"/>
        <end position="139"/>
    </location>
</feature>
<dbReference type="InterPro" id="IPR052943">
    <property type="entry name" value="TMTC_O-mannosyl-trnsfr"/>
</dbReference>
<sequence>MVRTSQTPPSRLGGVVNIGTARLENLYRKVTKGQPENPRSLHVKSILAMQNGRHAEAAQLIGQAAVLDPADADHQRQLGTTCFEAGWLEPAATALNRAIYLKPDDPDPWFTLGQVFDAAGNTDHARTCYEQCLALNPRFHDARIALAEQELG</sequence>
<gene>
    <name evidence="2" type="ORF">NUH88_07110</name>
</gene>
<dbReference type="AlphaFoldDB" id="A0A9J7AXE2"/>
<organism evidence="2 3">
    <name type="scientific">Nisaea acidiphila</name>
    <dbReference type="NCBI Taxonomy" id="1862145"/>
    <lineage>
        <taxon>Bacteria</taxon>
        <taxon>Pseudomonadati</taxon>
        <taxon>Pseudomonadota</taxon>
        <taxon>Alphaproteobacteria</taxon>
        <taxon>Rhodospirillales</taxon>
        <taxon>Thalassobaculaceae</taxon>
        <taxon>Nisaea</taxon>
    </lineage>
</organism>
<dbReference type="EMBL" id="CP102480">
    <property type="protein sequence ID" value="UUX51458.1"/>
    <property type="molecule type" value="Genomic_DNA"/>
</dbReference>
<dbReference type="Gene3D" id="1.25.40.10">
    <property type="entry name" value="Tetratricopeptide repeat domain"/>
    <property type="match status" value="1"/>
</dbReference>
<protein>
    <submittedName>
        <fullName evidence="2">Tetratricopeptide repeat protein</fullName>
    </submittedName>
</protein>
<reference evidence="2" key="1">
    <citation type="submission" date="2022-08" db="EMBL/GenBank/DDBJ databases">
        <title>Nisaea acidiphila sp. nov., isolated from a marine algal debris and emended description of the genus Nisaea Urios et al. 2008.</title>
        <authorList>
            <person name="Kwon K."/>
        </authorList>
    </citation>
    <scope>NUCLEOTIDE SEQUENCE</scope>
    <source>
        <strain evidence="2">MEBiC11861</strain>
    </source>
</reference>
<dbReference type="PROSITE" id="PS50005">
    <property type="entry name" value="TPR"/>
    <property type="match status" value="1"/>
</dbReference>
<dbReference type="KEGG" id="naci:NUH88_07110"/>
<dbReference type="InterPro" id="IPR019734">
    <property type="entry name" value="TPR_rpt"/>
</dbReference>
<name>A0A9J7AXE2_9PROT</name>
<dbReference type="PANTHER" id="PTHR44809">
    <property type="match status" value="1"/>
</dbReference>
<dbReference type="RefSeq" id="WP_257770962.1">
    <property type="nucleotide sequence ID" value="NZ_CP102480.1"/>
</dbReference>
<dbReference type="SUPFAM" id="SSF48452">
    <property type="entry name" value="TPR-like"/>
    <property type="match status" value="1"/>
</dbReference>
<dbReference type="Pfam" id="PF13432">
    <property type="entry name" value="TPR_16"/>
    <property type="match status" value="1"/>
</dbReference>
<dbReference type="Pfam" id="PF13428">
    <property type="entry name" value="TPR_14"/>
    <property type="match status" value="1"/>
</dbReference>
<dbReference type="InterPro" id="IPR011990">
    <property type="entry name" value="TPR-like_helical_dom_sf"/>
</dbReference>
<evidence type="ECO:0000256" key="1">
    <source>
        <dbReference type="PROSITE-ProRule" id="PRU00339"/>
    </source>
</evidence>
<dbReference type="Proteomes" id="UP001060336">
    <property type="component" value="Chromosome"/>
</dbReference>
<evidence type="ECO:0000313" key="2">
    <source>
        <dbReference type="EMBL" id="UUX51458.1"/>
    </source>
</evidence>
<proteinExistence type="predicted"/>